<dbReference type="GO" id="GO:0006749">
    <property type="term" value="P:glutathione metabolic process"/>
    <property type="evidence" value="ECO:0007669"/>
    <property type="project" value="InterPro"/>
</dbReference>
<dbReference type="InterPro" id="IPR051682">
    <property type="entry name" value="Mito_Persulfide_Diox"/>
</dbReference>
<dbReference type="CDD" id="cd07724">
    <property type="entry name" value="POD-like_MBL-fold"/>
    <property type="match status" value="1"/>
</dbReference>
<keyword evidence="1" id="KW-0479">Metal-binding</keyword>
<dbReference type="PANTHER" id="PTHR43084:SF1">
    <property type="entry name" value="PERSULFIDE DIOXYGENASE ETHE1, MITOCHONDRIAL"/>
    <property type="match status" value="1"/>
</dbReference>
<evidence type="ECO:0000259" key="2">
    <source>
        <dbReference type="SMART" id="SM00849"/>
    </source>
</evidence>
<organism evidence="3 4">
    <name type="scientific">Trinickia caryophylli</name>
    <name type="common">Paraburkholderia caryophylli</name>
    <dbReference type="NCBI Taxonomy" id="28094"/>
    <lineage>
        <taxon>Bacteria</taxon>
        <taxon>Pseudomonadati</taxon>
        <taxon>Pseudomonadota</taxon>
        <taxon>Betaproteobacteria</taxon>
        <taxon>Burkholderiales</taxon>
        <taxon>Burkholderiaceae</taxon>
        <taxon>Trinickia</taxon>
    </lineage>
</organism>
<feature type="domain" description="Metallo-beta-lactamase" evidence="2">
    <location>
        <begin position="38"/>
        <end position="228"/>
    </location>
</feature>
<dbReference type="SUPFAM" id="SSF56281">
    <property type="entry name" value="Metallo-hydrolase/oxidoreductase"/>
    <property type="match status" value="1"/>
</dbReference>
<dbReference type="GeneID" id="95553048"/>
<dbReference type="Proteomes" id="UP000192911">
    <property type="component" value="Unassembled WGS sequence"/>
</dbReference>
<protein>
    <submittedName>
        <fullName evidence="3">Glyoxylase, beta-lactamase superfamily II</fullName>
    </submittedName>
</protein>
<dbReference type="InterPro" id="IPR001279">
    <property type="entry name" value="Metallo-B-lactamas"/>
</dbReference>
<dbReference type="AlphaFoldDB" id="A0A1X7H8D6"/>
<name>A0A1X7H8D6_TRICW</name>
<dbReference type="SMART" id="SM00849">
    <property type="entry name" value="Lactamase_B"/>
    <property type="match status" value="1"/>
</dbReference>
<evidence type="ECO:0000256" key="1">
    <source>
        <dbReference type="ARBA" id="ARBA00022723"/>
    </source>
</evidence>
<dbReference type="GO" id="GO:0070813">
    <property type="term" value="P:hydrogen sulfide metabolic process"/>
    <property type="evidence" value="ECO:0007669"/>
    <property type="project" value="TreeGrafter"/>
</dbReference>
<dbReference type="STRING" id="28094.SAMN06295900_12360"/>
<gene>
    <name evidence="3" type="ORF">SAMN06295900_12360</name>
</gene>
<reference evidence="4" key="1">
    <citation type="submission" date="2017-04" db="EMBL/GenBank/DDBJ databases">
        <authorList>
            <person name="Varghese N."/>
            <person name="Submissions S."/>
        </authorList>
    </citation>
    <scope>NUCLEOTIDE SEQUENCE [LARGE SCALE GENOMIC DNA]</scope>
    <source>
        <strain evidence="4">Ballard 720</strain>
    </source>
</reference>
<dbReference type="EMBL" id="FXAH01000023">
    <property type="protein sequence ID" value="SMF81363.1"/>
    <property type="molecule type" value="Genomic_DNA"/>
</dbReference>
<sequence>MTSTFDPVLERADGQIARALTNPGQQPYVHAFFEPGSCTVSYVVGDPDSEACAVIDSVLDFDLAAGRTSTRTADELVRFIESEKLDVRWVLETHIHADHLCAAPYVQRQCGGATAIGEHVVDTQQYFERMLNVQADPDATSPSFDQLFADGDHFCIGSLEATVLHVPGHTPACVAYVIGDAVFPGDTLFMPDYGTARCDFPGGDARKLYRSIRRLLSLPDPTRLYLCHDYLPAERTAYAWETTVGAQKRQNIHVRDGIDEDAFVAMRESRDRTLAMPRMLFSAVQVNMHGGRLPAAERNGVRYLKVPLNQI</sequence>
<accession>A0A1X7H8D6</accession>
<dbReference type="Pfam" id="PF00753">
    <property type="entry name" value="Lactamase_B"/>
    <property type="match status" value="1"/>
</dbReference>
<dbReference type="InterPro" id="IPR036866">
    <property type="entry name" value="RibonucZ/Hydroxyglut_hydro"/>
</dbReference>
<dbReference type="Gene3D" id="3.60.15.10">
    <property type="entry name" value="Ribonuclease Z/Hydroxyacylglutathione hydrolase-like"/>
    <property type="match status" value="1"/>
</dbReference>
<dbReference type="GO" id="GO:0050313">
    <property type="term" value="F:sulfur dioxygenase activity"/>
    <property type="evidence" value="ECO:0007669"/>
    <property type="project" value="InterPro"/>
</dbReference>
<dbReference type="PANTHER" id="PTHR43084">
    <property type="entry name" value="PERSULFIDE DIOXYGENASE ETHE1"/>
    <property type="match status" value="1"/>
</dbReference>
<dbReference type="OrthoDB" id="9784009at2"/>
<dbReference type="GO" id="GO:0046872">
    <property type="term" value="F:metal ion binding"/>
    <property type="evidence" value="ECO:0007669"/>
    <property type="project" value="UniProtKB-KW"/>
</dbReference>
<evidence type="ECO:0000313" key="4">
    <source>
        <dbReference type="Proteomes" id="UP000192911"/>
    </source>
</evidence>
<evidence type="ECO:0000313" key="3">
    <source>
        <dbReference type="EMBL" id="SMF81363.1"/>
    </source>
</evidence>
<proteinExistence type="predicted"/>
<dbReference type="RefSeq" id="WP_085230685.1">
    <property type="nucleotide sequence ID" value="NZ_BSQD01000020.1"/>
</dbReference>
<keyword evidence="4" id="KW-1185">Reference proteome</keyword>
<dbReference type="InterPro" id="IPR044528">
    <property type="entry name" value="POD-like_MBL-fold"/>
</dbReference>